<gene>
    <name evidence="1" type="ORF">NCTC11458_00487</name>
</gene>
<accession>A0A7Z8YBL8</accession>
<name>A0A7Z8YBL8_CAPOC</name>
<evidence type="ECO:0000313" key="2">
    <source>
        <dbReference type="Proteomes" id="UP000276733"/>
    </source>
</evidence>
<evidence type="ECO:0000313" key="1">
    <source>
        <dbReference type="EMBL" id="VDG81203.1"/>
    </source>
</evidence>
<sequence length="62" mass="6615">MRVLNEEQMLALKGGEACAKKCKTCKSGCSSNKNNNQGNGSTASGTIKVGYMYDDDSFFSPV</sequence>
<proteinExistence type="predicted"/>
<comment type="caution">
    <text evidence="1">The sequence shown here is derived from an EMBL/GenBank/DDBJ whole genome shotgun (WGS) entry which is preliminary data.</text>
</comment>
<reference evidence="1 2" key="1">
    <citation type="submission" date="2018-11" db="EMBL/GenBank/DDBJ databases">
        <authorList>
            <consortium name="Pathogen Informatics"/>
        </authorList>
    </citation>
    <scope>NUCLEOTIDE SEQUENCE [LARGE SCALE GENOMIC DNA]</scope>
    <source>
        <strain evidence="1 2">NCTC11458</strain>
    </source>
</reference>
<dbReference type="Proteomes" id="UP000276733">
    <property type="component" value="Unassembled WGS sequence"/>
</dbReference>
<dbReference type="AlphaFoldDB" id="A0A7Z8YBL8"/>
<protein>
    <submittedName>
        <fullName evidence="1">Uncharacterized protein</fullName>
    </submittedName>
</protein>
<dbReference type="EMBL" id="UYIQ01000001">
    <property type="protein sequence ID" value="VDG81203.1"/>
    <property type="molecule type" value="Genomic_DNA"/>
</dbReference>
<organism evidence="1 2">
    <name type="scientific">Capnocytophaga ochracea</name>
    <dbReference type="NCBI Taxonomy" id="1018"/>
    <lineage>
        <taxon>Bacteria</taxon>
        <taxon>Pseudomonadati</taxon>
        <taxon>Bacteroidota</taxon>
        <taxon>Flavobacteriia</taxon>
        <taxon>Flavobacteriales</taxon>
        <taxon>Flavobacteriaceae</taxon>
        <taxon>Capnocytophaga</taxon>
    </lineage>
</organism>